<evidence type="ECO:0000259" key="1">
    <source>
        <dbReference type="Pfam" id="PF24123"/>
    </source>
</evidence>
<evidence type="ECO:0000313" key="3">
    <source>
        <dbReference type="Proteomes" id="UP000291343"/>
    </source>
</evidence>
<proteinExistence type="predicted"/>
<gene>
    <name evidence="2" type="ORF">LSTR_LSTR012888</name>
</gene>
<dbReference type="OrthoDB" id="6108017at2759"/>
<keyword evidence="3" id="KW-1185">Reference proteome</keyword>
<dbReference type="InterPro" id="IPR057130">
    <property type="entry name" value="Myosin_VII_N"/>
</dbReference>
<dbReference type="AlphaFoldDB" id="A0A482WNX8"/>
<evidence type="ECO:0000313" key="2">
    <source>
        <dbReference type="EMBL" id="RZF34891.1"/>
    </source>
</evidence>
<organism evidence="2 3">
    <name type="scientific">Laodelphax striatellus</name>
    <name type="common">Small brown planthopper</name>
    <name type="synonym">Delphax striatella</name>
    <dbReference type="NCBI Taxonomy" id="195883"/>
    <lineage>
        <taxon>Eukaryota</taxon>
        <taxon>Metazoa</taxon>
        <taxon>Ecdysozoa</taxon>
        <taxon>Arthropoda</taxon>
        <taxon>Hexapoda</taxon>
        <taxon>Insecta</taxon>
        <taxon>Pterygota</taxon>
        <taxon>Neoptera</taxon>
        <taxon>Paraneoptera</taxon>
        <taxon>Hemiptera</taxon>
        <taxon>Auchenorrhyncha</taxon>
        <taxon>Fulgoroidea</taxon>
        <taxon>Delphacidae</taxon>
        <taxon>Criomorphinae</taxon>
        <taxon>Laodelphax</taxon>
    </lineage>
</organism>
<dbReference type="SMR" id="A0A482WNX8"/>
<accession>A0A482WNX8</accession>
<dbReference type="Proteomes" id="UP000291343">
    <property type="component" value="Unassembled WGS sequence"/>
</dbReference>
<comment type="caution">
    <text evidence="2">The sequence shown here is derived from an EMBL/GenBank/DDBJ whole genome shotgun (WGS) entry which is preliminary data.</text>
</comment>
<reference evidence="2 3" key="1">
    <citation type="journal article" date="2017" name="Gigascience">
        <title>Genome sequence of the small brown planthopper, Laodelphax striatellus.</title>
        <authorList>
            <person name="Zhu J."/>
            <person name="Jiang F."/>
            <person name="Wang X."/>
            <person name="Yang P."/>
            <person name="Bao Y."/>
            <person name="Zhao W."/>
            <person name="Wang W."/>
            <person name="Lu H."/>
            <person name="Wang Q."/>
            <person name="Cui N."/>
            <person name="Li J."/>
            <person name="Chen X."/>
            <person name="Luo L."/>
            <person name="Yu J."/>
            <person name="Kang L."/>
            <person name="Cui F."/>
        </authorList>
    </citation>
    <scope>NUCLEOTIDE SEQUENCE [LARGE SCALE GENOMIC DNA]</scope>
    <source>
        <strain evidence="2">Lst14</strain>
    </source>
</reference>
<protein>
    <recommendedName>
        <fullName evidence="1">Myosin VII N-terminal domain-containing protein</fullName>
    </recommendedName>
</protein>
<dbReference type="InParanoid" id="A0A482WNX8"/>
<sequence length="74" mass="8432">MGTYVWVKSITNDVLDVPKACKILSVTNKQLKVIDDDDKEFWISRSSVIKELHPSCLQPLDNMVGFGDQEEYSI</sequence>
<feature type="domain" description="Myosin VII N-terminal" evidence="1">
    <location>
        <begin position="2"/>
        <end position="51"/>
    </location>
</feature>
<name>A0A482WNX8_LAOST</name>
<dbReference type="EMBL" id="QKKF02030011">
    <property type="protein sequence ID" value="RZF34891.1"/>
    <property type="molecule type" value="Genomic_DNA"/>
</dbReference>
<dbReference type="Pfam" id="PF24123">
    <property type="entry name" value="Myosin_VII_N"/>
    <property type="match status" value="1"/>
</dbReference>
<dbReference type="STRING" id="195883.A0A482WNX8"/>